<dbReference type="EMBL" id="JBHSWI010000001">
    <property type="protein sequence ID" value="MFC6644367.1"/>
    <property type="molecule type" value="Genomic_DNA"/>
</dbReference>
<sequence>MGVCGQFRRLLLLAVAATSISSVASAQMAVPPHTAPLNVDPQVRQAFDHFYSLDFNDALHGWQIVAQQHPNDPMAYNYLLLGTLFRELYIQDLLDTTYYAHDSFLLNKRQVNVSPAVRQQIEDLSNRVIDMCDSALKKDPNDKNALFARSYAKGMHASFLILVDHSWSAAAKQGLSARNDSEAALKIDPQYADANMAVGIQQYAVASLPRVIRILVGFFGVGGNKQRGLEMLRISAAHGPVTSVESRTALSLFLRHDGRYSEALQVERSLAQQYPRDFLFRLEVANLLKDDGQGVQAIAEYKKVLEDAGKPGYFTEPRLQLAYFGLGETQRGYNDIQGAADSFLKAAQQPNCSDWLRKRAQLNAGNMYDLLHDRTQAVRLYNMAAAPGGDQSQADAARKYLKQPYTR</sequence>
<dbReference type="SUPFAM" id="SSF48452">
    <property type="entry name" value="TPR-like"/>
    <property type="match status" value="2"/>
</dbReference>
<evidence type="ECO:0000256" key="1">
    <source>
        <dbReference type="SAM" id="SignalP"/>
    </source>
</evidence>
<feature type="chain" id="PRO_5045063614" evidence="1">
    <location>
        <begin position="27"/>
        <end position="407"/>
    </location>
</feature>
<dbReference type="Gene3D" id="1.25.40.10">
    <property type="entry name" value="Tetratricopeptide repeat domain"/>
    <property type="match status" value="2"/>
</dbReference>
<keyword evidence="3" id="KW-1185">Reference proteome</keyword>
<reference evidence="3" key="1">
    <citation type="journal article" date="2019" name="Int. J. Syst. Evol. Microbiol.">
        <title>The Global Catalogue of Microorganisms (GCM) 10K type strain sequencing project: providing services to taxonomists for standard genome sequencing and annotation.</title>
        <authorList>
            <consortium name="The Broad Institute Genomics Platform"/>
            <consortium name="The Broad Institute Genome Sequencing Center for Infectious Disease"/>
            <person name="Wu L."/>
            <person name="Ma J."/>
        </authorList>
    </citation>
    <scope>NUCLEOTIDE SEQUENCE [LARGE SCALE GENOMIC DNA]</scope>
    <source>
        <strain evidence="3">CGMCC 1.16026</strain>
    </source>
</reference>
<gene>
    <name evidence="2" type="ORF">ACFQBQ_01915</name>
</gene>
<proteinExistence type="predicted"/>
<dbReference type="RefSeq" id="WP_263372302.1">
    <property type="nucleotide sequence ID" value="NZ_JAGSYD010000004.1"/>
</dbReference>
<dbReference type="InterPro" id="IPR011990">
    <property type="entry name" value="TPR-like_helical_dom_sf"/>
</dbReference>
<name>A0ABW1Z4P6_9BACT</name>
<accession>A0ABW1Z4P6</accession>
<comment type="caution">
    <text evidence="2">The sequence shown here is derived from an EMBL/GenBank/DDBJ whole genome shotgun (WGS) entry which is preliminary data.</text>
</comment>
<evidence type="ECO:0000313" key="2">
    <source>
        <dbReference type="EMBL" id="MFC6644367.1"/>
    </source>
</evidence>
<protein>
    <submittedName>
        <fullName evidence="2">Tetratricopeptide repeat protein</fullName>
    </submittedName>
</protein>
<evidence type="ECO:0000313" key="3">
    <source>
        <dbReference type="Proteomes" id="UP001596391"/>
    </source>
</evidence>
<organism evidence="2 3">
    <name type="scientific">Granulicella cerasi</name>
    <dbReference type="NCBI Taxonomy" id="741063"/>
    <lineage>
        <taxon>Bacteria</taxon>
        <taxon>Pseudomonadati</taxon>
        <taxon>Acidobacteriota</taxon>
        <taxon>Terriglobia</taxon>
        <taxon>Terriglobales</taxon>
        <taxon>Acidobacteriaceae</taxon>
        <taxon>Granulicella</taxon>
    </lineage>
</organism>
<dbReference type="Proteomes" id="UP001596391">
    <property type="component" value="Unassembled WGS sequence"/>
</dbReference>
<feature type="signal peptide" evidence="1">
    <location>
        <begin position="1"/>
        <end position="26"/>
    </location>
</feature>
<keyword evidence="1" id="KW-0732">Signal</keyword>